<organism evidence="1 2">
    <name type="scientific">Burkholderia aenigmatica</name>
    <dbReference type="NCBI Taxonomy" id="2015348"/>
    <lineage>
        <taxon>Bacteria</taxon>
        <taxon>Pseudomonadati</taxon>
        <taxon>Pseudomonadota</taxon>
        <taxon>Betaproteobacteria</taxon>
        <taxon>Burkholderiales</taxon>
        <taxon>Burkholderiaceae</taxon>
        <taxon>Burkholderia</taxon>
        <taxon>Burkholderia cepacia complex</taxon>
    </lineage>
</organism>
<reference evidence="1 2" key="1">
    <citation type="submission" date="2020-04" db="EMBL/GenBank/DDBJ databases">
        <authorList>
            <person name="Depoorter E."/>
        </authorList>
    </citation>
    <scope>NUCLEOTIDE SEQUENCE [LARGE SCALE GENOMIC DNA]</scope>
    <source>
        <strain evidence="1 2">BCC0217</strain>
    </source>
</reference>
<dbReference type="Proteomes" id="UP000494301">
    <property type="component" value="Unassembled WGS sequence"/>
</dbReference>
<accession>A0A6J5JUL6</accession>
<evidence type="ECO:0000313" key="1">
    <source>
        <dbReference type="EMBL" id="CAB3974735.1"/>
    </source>
</evidence>
<evidence type="ECO:0000313" key="2">
    <source>
        <dbReference type="Proteomes" id="UP000494301"/>
    </source>
</evidence>
<proteinExistence type="predicted"/>
<sequence length="48" mass="5277">MSAGHGGFGMLMSKQWNGVPAALRFLDTLLLAYRAMHIDDIDDTRVAL</sequence>
<name>A0A6J5JUL6_9BURK</name>
<dbReference type="EMBL" id="CABWIL020000050">
    <property type="protein sequence ID" value="CAB3974735.1"/>
    <property type="molecule type" value="Genomic_DNA"/>
</dbReference>
<protein>
    <submittedName>
        <fullName evidence="1">Membrane protein</fullName>
    </submittedName>
</protein>
<dbReference type="AlphaFoldDB" id="A0A6J5JUL6"/>
<gene>
    <name evidence="1" type="ORF">BLA3211_08172</name>
</gene>